<comment type="caution">
    <text evidence="1">The sequence shown here is derived from an EMBL/GenBank/DDBJ whole genome shotgun (WGS) entry which is preliminary data.</text>
</comment>
<keyword evidence="2" id="KW-1185">Reference proteome</keyword>
<protein>
    <submittedName>
        <fullName evidence="1">Uncharacterized protein</fullName>
    </submittedName>
</protein>
<proteinExistence type="predicted"/>
<gene>
    <name evidence="1" type="ORF">AVEN_211543_1</name>
</gene>
<accession>A0A4Y2PDR2</accession>
<evidence type="ECO:0000313" key="2">
    <source>
        <dbReference type="Proteomes" id="UP000499080"/>
    </source>
</evidence>
<reference evidence="1 2" key="1">
    <citation type="journal article" date="2019" name="Sci. Rep.">
        <title>Orb-weaving spider Araneus ventricosus genome elucidates the spidroin gene catalogue.</title>
        <authorList>
            <person name="Kono N."/>
            <person name="Nakamura H."/>
            <person name="Ohtoshi R."/>
            <person name="Moran D.A.P."/>
            <person name="Shinohara A."/>
            <person name="Yoshida Y."/>
            <person name="Fujiwara M."/>
            <person name="Mori M."/>
            <person name="Tomita M."/>
            <person name="Arakawa K."/>
        </authorList>
    </citation>
    <scope>NUCLEOTIDE SEQUENCE [LARGE SCALE GENOMIC DNA]</scope>
</reference>
<dbReference type="AlphaFoldDB" id="A0A4Y2PDR2"/>
<dbReference type="Proteomes" id="UP000499080">
    <property type="component" value="Unassembled WGS sequence"/>
</dbReference>
<evidence type="ECO:0000313" key="1">
    <source>
        <dbReference type="EMBL" id="GBN49341.1"/>
    </source>
</evidence>
<organism evidence="1 2">
    <name type="scientific">Araneus ventricosus</name>
    <name type="common">Orbweaver spider</name>
    <name type="synonym">Epeira ventricosa</name>
    <dbReference type="NCBI Taxonomy" id="182803"/>
    <lineage>
        <taxon>Eukaryota</taxon>
        <taxon>Metazoa</taxon>
        <taxon>Ecdysozoa</taxon>
        <taxon>Arthropoda</taxon>
        <taxon>Chelicerata</taxon>
        <taxon>Arachnida</taxon>
        <taxon>Araneae</taxon>
        <taxon>Araneomorphae</taxon>
        <taxon>Entelegynae</taxon>
        <taxon>Araneoidea</taxon>
        <taxon>Araneidae</taxon>
        <taxon>Araneus</taxon>
    </lineage>
</organism>
<sequence length="124" mass="13717">MRSCSLATVAKFFRSAQSVEYRVRPQSTSSLVFAYLGRLSRRILCLLSISCGHESDPRWPSGKISTSGGGRFQVRNPIPLHAKSYVAAKRPPAGVVRNLGERGDSSGVVLVIWKRFRITRSVPK</sequence>
<name>A0A4Y2PDR2_ARAVE</name>
<dbReference type="EMBL" id="BGPR01132566">
    <property type="protein sequence ID" value="GBN49341.1"/>
    <property type="molecule type" value="Genomic_DNA"/>
</dbReference>